<dbReference type="AlphaFoldDB" id="A0A2K8MEL4"/>
<evidence type="ECO:0000256" key="6">
    <source>
        <dbReference type="ARBA" id="ARBA00022989"/>
    </source>
</evidence>
<gene>
    <name evidence="13" type="primary">atpF</name>
    <name evidence="16" type="ORF">CVN68_10395</name>
</gene>
<comment type="subunit">
    <text evidence="13">F-type ATPases have 2 components, F(1) - the catalytic core - and F(0) - the membrane proton channel. F(1) has five subunits: alpha(3), beta(3), gamma(1), delta(1), epsilon(1). F(0) has three main subunits: a(1), b(2) and c(10-14). The alpha and beta chains form an alternating ring which encloses part of the gamma chain. F(1) is attached to F(0) by a central stalk formed by the gamma and epsilon chains, while a peripheral stalk is formed by the delta and b chains.</text>
</comment>
<dbReference type="GO" id="GO:0046933">
    <property type="term" value="F:proton-transporting ATP synthase activity, rotational mechanism"/>
    <property type="evidence" value="ECO:0007669"/>
    <property type="project" value="UniProtKB-UniRule"/>
</dbReference>
<keyword evidence="8 13" id="KW-0472">Membrane</keyword>
<evidence type="ECO:0000256" key="11">
    <source>
        <dbReference type="ARBA" id="ARBA00025614"/>
    </source>
</evidence>
<sequence length="163" mass="17023">MPQISQLAETFASQLFWLLVTFGFVFFVVGKVMLPKVLSTVDARDQSVAGDLAAAEAARVAADQAEENWRIEENAAREGAQKRIAEARAQGTAAAEKRLAAAHAETDARIAAAEAQIAEATTAASAEIEAVAVEAARDIVARFSGAKVTAVEAKKAVKAALNG</sequence>
<protein>
    <recommendedName>
        <fullName evidence="13">ATP synthase subunit b</fullName>
    </recommendedName>
    <alternativeName>
        <fullName evidence="13">ATP synthase F(0) sector subunit b</fullName>
    </alternativeName>
    <alternativeName>
        <fullName evidence="13">ATPase subunit I</fullName>
    </alternativeName>
    <alternativeName>
        <fullName evidence="13">F-type ATPase subunit b</fullName>
        <shortName evidence="13">F-ATPase subunit b</shortName>
    </alternativeName>
</protein>
<keyword evidence="7 13" id="KW-0406">Ion transport</keyword>
<dbReference type="GO" id="GO:0012505">
    <property type="term" value="C:endomembrane system"/>
    <property type="evidence" value="ECO:0007669"/>
    <property type="project" value="UniProtKB-SubCell"/>
</dbReference>
<keyword evidence="9 13" id="KW-0066">ATP synthesis</keyword>
<dbReference type="PANTHER" id="PTHR33445:SF1">
    <property type="entry name" value="ATP SYNTHASE SUBUNIT B"/>
    <property type="match status" value="1"/>
</dbReference>
<comment type="subcellular location">
    <subcellularLocation>
        <location evidence="13">Cell membrane</location>
        <topology evidence="13">Single-pass membrane protein</topology>
    </subcellularLocation>
    <subcellularLocation>
        <location evidence="12">Endomembrane system</location>
        <topology evidence="12">Single-pass membrane protein</topology>
    </subcellularLocation>
</comment>
<dbReference type="Pfam" id="PF00430">
    <property type="entry name" value="ATP-synt_B"/>
    <property type="match status" value="1"/>
</dbReference>
<dbReference type="EMBL" id="CP024923">
    <property type="protein sequence ID" value="ATY32340.1"/>
    <property type="molecule type" value="Genomic_DNA"/>
</dbReference>
<evidence type="ECO:0000313" key="16">
    <source>
        <dbReference type="EMBL" id="ATY32340.1"/>
    </source>
</evidence>
<feature type="coiled-coil region" evidence="15">
    <location>
        <begin position="70"/>
        <end position="123"/>
    </location>
</feature>
<evidence type="ECO:0000256" key="1">
    <source>
        <dbReference type="ARBA" id="ARBA00005513"/>
    </source>
</evidence>
<evidence type="ECO:0000256" key="3">
    <source>
        <dbReference type="ARBA" id="ARBA00022547"/>
    </source>
</evidence>
<evidence type="ECO:0000256" key="4">
    <source>
        <dbReference type="ARBA" id="ARBA00022692"/>
    </source>
</evidence>
<evidence type="ECO:0000256" key="9">
    <source>
        <dbReference type="ARBA" id="ARBA00023310"/>
    </source>
</evidence>
<dbReference type="PANTHER" id="PTHR33445">
    <property type="entry name" value="ATP SYNTHASE SUBUNIT B', CHLOROPLASTIC"/>
    <property type="match status" value="1"/>
</dbReference>
<keyword evidence="15" id="KW-0175">Coiled coil</keyword>
<keyword evidence="6 13" id="KW-1133">Transmembrane helix</keyword>
<dbReference type="InterPro" id="IPR002146">
    <property type="entry name" value="ATP_synth_b/b'su_bac/chlpt"/>
</dbReference>
<dbReference type="KEGG" id="sphc:CVN68_10395"/>
<keyword evidence="13" id="KW-1003">Cell membrane</keyword>
<organism evidence="16 17">
    <name type="scientific">Sphingomonas psychrotolerans</name>
    <dbReference type="NCBI Taxonomy" id="1327635"/>
    <lineage>
        <taxon>Bacteria</taxon>
        <taxon>Pseudomonadati</taxon>
        <taxon>Pseudomonadota</taxon>
        <taxon>Alphaproteobacteria</taxon>
        <taxon>Sphingomonadales</taxon>
        <taxon>Sphingomonadaceae</taxon>
        <taxon>Sphingomonas</taxon>
    </lineage>
</organism>
<evidence type="ECO:0000256" key="13">
    <source>
        <dbReference type="HAMAP-Rule" id="MF_01398"/>
    </source>
</evidence>
<keyword evidence="5 13" id="KW-0375">Hydrogen ion transport</keyword>
<keyword evidence="4 13" id="KW-0812">Transmembrane</keyword>
<dbReference type="Proteomes" id="UP000229081">
    <property type="component" value="Chromosome"/>
</dbReference>
<evidence type="ECO:0000256" key="8">
    <source>
        <dbReference type="ARBA" id="ARBA00023136"/>
    </source>
</evidence>
<evidence type="ECO:0000256" key="14">
    <source>
        <dbReference type="RuleBase" id="RU003848"/>
    </source>
</evidence>
<keyword evidence="3 13" id="KW-0138">CF(0)</keyword>
<comment type="function">
    <text evidence="10 13">F(1)F(0) ATP synthase produces ATP from ADP in the presence of a proton or sodium gradient. F-type ATPases consist of two structural domains, F(1) containing the extramembraneous catalytic core and F(0) containing the membrane proton channel, linked together by a central stalk and a peripheral stalk. During catalysis, ATP synthesis in the catalytic domain of F(1) is coupled via a rotary mechanism of the central stalk subunits to proton translocation.</text>
</comment>
<keyword evidence="17" id="KW-1185">Reference proteome</keyword>
<name>A0A2K8MEL4_9SPHN</name>
<feature type="transmembrane region" description="Helical" evidence="13">
    <location>
        <begin position="15"/>
        <end position="34"/>
    </location>
</feature>
<evidence type="ECO:0000256" key="2">
    <source>
        <dbReference type="ARBA" id="ARBA00022448"/>
    </source>
</evidence>
<dbReference type="HAMAP" id="MF_01398">
    <property type="entry name" value="ATP_synth_b_bprime"/>
    <property type="match status" value="1"/>
</dbReference>
<evidence type="ECO:0000256" key="10">
    <source>
        <dbReference type="ARBA" id="ARBA00025198"/>
    </source>
</evidence>
<dbReference type="GO" id="GO:0046961">
    <property type="term" value="F:proton-transporting ATPase activity, rotational mechanism"/>
    <property type="evidence" value="ECO:0007669"/>
    <property type="project" value="TreeGrafter"/>
</dbReference>
<accession>A0A2K8MEL4</accession>
<evidence type="ECO:0000313" key="17">
    <source>
        <dbReference type="Proteomes" id="UP000229081"/>
    </source>
</evidence>
<comment type="function">
    <text evidence="11">Component of the F(0) channel, it forms part of the peripheral stalk, linking F(1) to F(0). The b'-subunit is a diverged and duplicated form of b found in plants and photosynthetic bacteria.</text>
</comment>
<evidence type="ECO:0000256" key="5">
    <source>
        <dbReference type="ARBA" id="ARBA00022781"/>
    </source>
</evidence>
<reference evidence="16 17" key="1">
    <citation type="submission" date="2017-11" db="EMBL/GenBank/DDBJ databases">
        <title>Complete genome sequence of Sphingomonas sp. Strain Cra20, a psychrotolerant potential plant growth promoting rhizobacteria.</title>
        <authorList>
            <person name="Luo Y."/>
        </authorList>
    </citation>
    <scope>NUCLEOTIDE SEQUENCE [LARGE SCALE GENOMIC DNA]</scope>
    <source>
        <strain evidence="16 17">Cra20</strain>
    </source>
</reference>
<dbReference type="GO" id="GO:0045259">
    <property type="term" value="C:proton-transporting ATP synthase complex"/>
    <property type="evidence" value="ECO:0007669"/>
    <property type="project" value="UniProtKB-KW"/>
</dbReference>
<keyword evidence="2 13" id="KW-0813">Transport</keyword>
<dbReference type="InterPro" id="IPR050059">
    <property type="entry name" value="ATP_synthase_B_chain"/>
</dbReference>
<evidence type="ECO:0000256" key="12">
    <source>
        <dbReference type="ARBA" id="ARBA00037847"/>
    </source>
</evidence>
<comment type="similarity">
    <text evidence="1 13 14">Belongs to the ATPase B chain family.</text>
</comment>
<dbReference type="GO" id="GO:0005886">
    <property type="term" value="C:plasma membrane"/>
    <property type="evidence" value="ECO:0007669"/>
    <property type="project" value="UniProtKB-SubCell"/>
</dbReference>
<dbReference type="RefSeq" id="WP_100282149.1">
    <property type="nucleotide sequence ID" value="NZ_CP024923.1"/>
</dbReference>
<evidence type="ECO:0000256" key="7">
    <source>
        <dbReference type="ARBA" id="ARBA00023065"/>
    </source>
</evidence>
<evidence type="ECO:0000256" key="15">
    <source>
        <dbReference type="SAM" id="Coils"/>
    </source>
</evidence>
<proteinExistence type="inferred from homology"/>